<keyword evidence="1" id="KW-0472">Membrane</keyword>
<keyword evidence="1" id="KW-1133">Transmembrane helix</keyword>
<sequence length="121" mass="12420">MTAANPDAAVRPRSVRVVFLAVAIGFGLLYAYDLFEAISNTVGVVAQIGDYNVLAEEVGANAATVPWAILIANIALAPVMYTAAFLIGRRHSVPTAALVFVGGLAVIGALSLSLVALLPLA</sequence>
<organism evidence="2 3">
    <name type="scientific">Marisediminicola antarctica</name>
    <dbReference type="NCBI Taxonomy" id="674079"/>
    <lineage>
        <taxon>Bacteria</taxon>
        <taxon>Bacillati</taxon>
        <taxon>Actinomycetota</taxon>
        <taxon>Actinomycetes</taxon>
        <taxon>Micrococcales</taxon>
        <taxon>Microbacteriaceae</taxon>
        <taxon>Marisediminicola</taxon>
    </lineage>
</organism>
<dbReference type="RefSeq" id="WP_161887151.1">
    <property type="nucleotide sequence ID" value="NZ_CP017146.1"/>
</dbReference>
<keyword evidence="3" id="KW-1185">Reference proteome</keyword>
<protein>
    <submittedName>
        <fullName evidence="2">Uncharacterized protein</fullName>
    </submittedName>
</protein>
<proteinExistence type="predicted"/>
<feature type="transmembrane region" description="Helical" evidence="1">
    <location>
        <begin position="67"/>
        <end position="88"/>
    </location>
</feature>
<reference evidence="2 3" key="1">
    <citation type="submission" date="2016-09" db="EMBL/GenBank/DDBJ databases">
        <title>Complete genome sequence of microbes from the polar regions.</title>
        <authorList>
            <person name="Liao L."/>
            <person name="Chen B."/>
        </authorList>
    </citation>
    <scope>NUCLEOTIDE SEQUENCE [LARGE SCALE GENOMIC DNA]</scope>
    <source>
        <strain evidence="2 3">ZS314</strain>
    </source>
</reference>
<dbReference type="AlphaFoldDB" id="A0A7L5AJH5"/>
<dbReference type="KEGG" id="mant:BHD05_14995"/>
<feature type="transmembrane region" description="Helical" evidence="1">
    <location>
        <begin position="95"/>
        <end position="118"/>
    </location>
</feature>
<evidence type="ECO:0000313" key="2">
    <source>
        <dbReference type="EMBL" id="QHO70758.1"/>
    </source>
</evidence>
<dbReference type="Proteomes" id="UP000464507">
    <property type="component" value="Chromosome"/>
</dbReference>
<feature type="transmembrane region" description="Helical" evidence="1">
    <location>
        <begin position="15"/>
        <end position="32"/>
    </location>
</feature>
<evidence type="ECO:0000256" key="1">
    <source>
        <dbReference type="SAM" id="Phobius"/>
    </source>
</evidence>
<accession>A0A7L5AJH5</accession>
<keyword evidence="1" id="KW-0812">Transmembrane</keyword>
<evidence type="ECO:0000313" key="3">
    <source>
        <dbReference type="Proteomes" id="UP000464507"/>
    </source>
</evidence>
<gene>
    <name evidence="2" type="ORF">BHD05_14995</name>
</gene>
<dbReference type="OrthoDB" id="5116782at2"/>
<dbReference type="EMBL" id="CP017146">
    <property type="protein sequence ID" value="QHO70758.1"/>
    <property type="molecule type" value="Genomic_DNA"/>
</dbReference>
<name>A0A7L5AJH5_9MICO</name>